<evidence type="ECO:0000313" key="1">
    <source>
        <dbReference type="EMBL" id="GIZ02358.1"/>
    </source>
</evidence>
<reference evidence="1 2" key="1">
    <citation type="submission" date="2021-06" db="EMBL/GenBank/DDBJ databases">
        <title>Caerostris extrusa draft genome.</title>
        <authorList>
            <person name="Kono N."/>
            <person name="Arakawa K."/>
        </authorList>
    </citation>
    <scope>NUCLEOTIDE SEQUENCE [LARGE SCALE GENOMIC DNA]</scope>
</reference>
<keyword evidence="2" id="KW-1185">Reference proteome</keyword>
<comment type="caution">
    <text evidence="1">The sequence shown here is derived from an EMBL/GenBank/DDBJ whole genome shotgun (WGS) entry which is preliminary data.</text>
</comment>
<accession>A0AAV4Y5E8</accession>
<protein>
    <submittedName>
        <fullName evidence="1">Uncharacterized protein</fullName>
    </submittedName>
</protein>
<gene>
    <name evidence="1" type="ORF">CEXT_322831</name>
</gene>
<dbReference type="Proteomes" id="UP001054945">
    <property type="component" value="Unassembled WGS sequence"/>
</dbReference>
<sequence>MSFSLGHYAGHCWCVRWTVNGTAESEMSQGGVDCVEERVENSFARSTRWIRVALSFSISSKDARTLWKTLYARAMDCEWHVGIGNELRWR</sequence>
<dbReference type="AlphaFoldDB" id="A0AAV4Y5E8"/>
<proteinExistence type="predicted"/>
<organism evidence="1 2">
    <name type="scientific">Caerostris extrusa</name>
    <name type="common">Bark spider</name>
    <name type="synonym">Caerostris bankana</name>
    <dbReference type="NCBI Taxonomy" id="172846"/>
    <lineage>
        <taxon>Eukaryota</taxon>
        <taxon>Metazoa</taxon>
        <taxon>Ecdysozoa</taxon>
        <taxon>Arthropoda</taxon>
        <taxon>Chelicerata</taxon>
        <taxon>Arachnida</taxon>
        <taxon>Araneae</taxon>
        <taxon>Araneomorphae</taxon>
        <taxon>Entelegynae</taxon>
        <taxon>Araneoidea</taxon>
        <taxon>Araneidae</taxon>
        <taxon>Caerostris</taxon>
    </lineage>
</organism>
<evidence type="ECO:0000313" key="2">
    <source>
        <dbReference type="Proteomes" id="UP001054945"/>
    </source>
</evidence>
<dbReference type="EMBL" id="BPLR01001443">
    <property type="protein sequence ID" value="GIZ02358.1"/>
    <property type="molecule type" value="Genomic_DNA"/>
</dbReference>
<name>A0AAV4Y5E8_CAEEX</name>